<organism evidence="2 3">
    <name type="scientific">Alienimonas chondri</name>
    <dbReference type="NCBI Taxonomy" id="2681879"/>
    <lineage>
        <taxon>Bacteria</taxon>
        <taxon>Pseudomonadati</taxon>
        <taxon>Planctomycetota</taxon>
        <taxon>Planctomycetia</taxon>
        <taxon>Planctomycetales</taxon>
        <taxon>Planctomycetaceae</taxon>
        <taxon>Alienimonas</taxon>
    </lineage>
</organism>
<dbReference type="EMBL" id="WTPX01000006">
    <property type="protein sequence ID" value="NNJ24287.1"/>
    <property type="molecule type" value="Genomic_DNA"/>
</dbReference>
<evidence type="ECO:0000256" key="1">
    <source>
        <dbReference type="SAM" id="Phobius"/>
    </source>
</evidence>
<reference evidence="2 3" key="1">
    <citation type="journal article" date="2020" name="Syst. Appl. Microbiol.">
        <title>Alienimonas chondri sp. nov., a novel planctomycete isolated from the biofilm of the red alga Chondrus crispus.</title>
        <authorList>
            <person name="Vitorino I."/>
            <person name="Albuquerque L."/>
            <person name="Wiegand S."/>
            <person name="Kallscheuer N."/>
            <person name="da Costa M.S."/>
            <person name="Lobo-da-Cunha A."/>
            <person name="Jogler C."/>
            <person name="Lage O.M."/>
        </authorList>
    </citation>
    <scope>NUCLEOTIDE SEQUENCE [LARGE SCALE GENOMIC DNA]</scope>
    <source>
        <strain evidence="2 3">LzC2</strain>
    </source>
</reference>
<evidence type="ECO:0000313" key="2">
    <source>
        <dbReference type="EMBL" id="NNJ24287.1"/>
    </source>
</evidence>
<keyword evidence="3" id="KW-1185">Reference proteome</keyword>
<sequence length="156" mass="17570">MSEPTSEQPTTIGHRTWRLLRTLGLPWIFCGGLLGALVGLTPDSAYVDGPFREHSPRITAELTRSQFPAGHPGGLVLGWNERGYMLRLYEIDQRSPNFSRASGHAELLGVPLGLSWMWGDSGLGSWWVYKVSVWWLIGPLPLWSGLNLWRWTRRSG</sequence>
<feature type="transmembrane region" description="Helical" evidence="1">
    <location>
        <begin position="20"/>
        <end position="40"/>
    </location>
</feature>
<protein>
    <submittedName>
        <fullName evidence="2">Uncharacterized protein</fullName>
    </submittedName>
</protein>
<keyword evidence="1" id="KW-1133">Transmembrane helix</keyword>
<comment type="caution">
    <text evidence="2">The sequence shown here is derived from an EMBL/GenBank/DDBJ whole genome shotgun (WGS) entry which is preliminary data.</text>
</comment>
<feature type="transmembrane region" description="Helical" evidence="1">
    <location>
        <begin position="126"/>
        <end position="149"/>
    </location>
</feature>
<accession>A0ABX1VAH4</accession>
<gene>
    <name evidence="2" type="ORF">LzC2_03410</name>
</gene>
<keyword evidence="1" id="KW-0812">Transmembrane</keyword>
<keyword evidence="1" id="KW-0472">Membrane</keyword>
<dbReference type="Proteomes" id="UP000609651">
    <property type="component" value="Unassembled WGS sequence"/>
</dbReference>
<evidence type="ECO:0000313" key="3">
    <source>
        <dbReference type="Proteomes" id="UP000609651"/>
    </source>
</evidence>
<proteinExistence type="predicted"/>
<name>A0ABX1VAH4_9PLAN</name>